<organism evidence="1 2">
    <name type="scientific">Wisteria badnavirus 1</name>
    <dbReference type="NCBI Taxonomy" id="1973265"/>
    <lineage>
        <taxon>Viruses</taxon>
        <taxon>Riboviria</taxon>
        <taxon>Pararnavirae</taxon>
        <taxon>Artverviricota</taxon>
        <taxon>Revtraviricetes</taxon>
        <taxon>Ortervirales</taxon>
        <taxon>Caulimoviridae</taxon>
        <taxon>Badnavirus</taxon>
        <taxon>Badnavirus wisteriae</taxon>
    </lineage>
</organism>
<dbReference type="KEGG" id="vg:31653072"/>
<name>A0A1U9IRR6_9VIRU</name>
<reference evidence="1 2" key="1">
    <citation type="journal article" date="2017" name="Arch. Virol.">
        <title>Characterization of a new badnavirus from Wisteria sinensis.</title>
        <authorList>
            <person name="Li Y."/>
            <person name="Deng C."/>
            <person name="Qiao Y."/>
            <person name="Zhao X."/>
            <person name="Zhou Q."/>
        </authorList>
    </citation>
    <scope>NUCLEOTIDE SEQUENCE [LARGE SCALE GENOMIC DNA]</scope>
    <source>
        <strain evidence="1">ZT-1</strain>
    </source>
</reference>
<proteinExistence type="predicted"/>
<dbReference type="Proteomes" id="UP000202758">
    <property type="component" value="Genome"/>
</dbReference>
<dbReference type="EMBL" id="KX168422">
    <property type="protein sequence ID" value="AQM50988.1"/>
    <property type="molecule type" value="Genomic_DNA"/>
</dbReference>
<evidence type="ECO:0000313" key="2">
    <source>
        <dbReference type="Proteomes" id="UP000202758"/>
    </source>
</evidence>
<dbReference type="RefSeq" id="YP_009352867.1">
    <property type="nucleotide sequence ID" value="NC_034252.1"/>
</dbReference>
<keyword evidence="2" id="KW-1185">Reference proteome</keyword>
<protein>
    <submittedName>
        <fullName evidence="1">ORF4</fullName>
    </submittedName>
</protein>
<dbReference type="GeneID" id="31653072"/>
<accession>A0A1U9IRR6</accession>
<sequence length="152" mass="17183">MANRGGSRGTGNIPGSSRRHKYFIHINQGNERIPHTTFRDCDGNLVLPEVTAQLYCPKLTGTTTEEGVSLQTATEHRARMSSIKDSEYQKFLTQAATVDTIFRKELEATKSCAGGRDNYYRDMLPAMEERQRIMEQISELTAQLNELMDCSF</sequence>
<evidence type="ECO:0000313" key="1">
    <source>
        <dbReference type="EMBL" id="AQM50988.1"/>
    </source>
</evidence>
<dbReference type="OrthoDB" id="31910at10239"/>